<feature type="domain" description="Enoyl reductase (ER)" evidence="4">
    <location>
        <begin position="19"/>
        <end position="331"/>
    </location>
</feature>
<dbReference type="Proteomes" id="UP000198525">
    <property type="component" value="Unassembled WGS sequence"/>
</dbReference>
<dbReference type="InterPro" id="IPR013154">
    <property type="entry name" value="ADH-like_N"/>
</dbReference>
<dbReference type="AlphaFoldDB" id="A0A1G9EHF8"/>
<dbReference type="CDD" id="cd05276">
    <property type="entry name" value="p53_inducible_oxidoreductase"/>
    <property type="match status" value="1"/>
</dbReference>
<dbReference type="PANTHER" id="PTHR48106">
    <property type="entry name" value="QUINONE OXIDOREDUCTASE PIG3-RELATED"/>
    <property type="match status" value="1"/>
</dbReference>
<evidence type="ECO:0000313" key="6">
    <source>
        <dbReference type="Proteomes" id="UP000198525"/>
    </source>
</evidence>
<evidence type="ECO:0000259" key="4">
    <source>
        <dbReference type="SMART" id="SM00829"/>
    </source>
</evidence>
<evidence type="ECO:0000313" key="5">
    <source>
        <dbReference type="EMBL" id="SDK75607.1"/>
    </source>
</evidence>
<gene>
    <name evidence="5" type="ORF">SAMN04487954_1295</name>
</gene>
<dbReference type="SUPFAM" id="SSF51735">
    <property type="entry name" value="NAD(P)-binding Rossmann-fold domains"/>
    <property type="match status" value="1"/>
</dbReference>
<dbReference type="NCBIfam" id="TIGR02824">
    <property type="entry name" value="quinone_pig3"/>
    <property type="match status" value="1"/>
</dbReference>
<dbReference type="SUPFAM" id="SSF50129">
    <property type="entry name" value="GroES-like"/>
    <property type="match status" value="1"/>
</dbReference>
<dbReference type="GO" id="GO:0016651">
    <property type="term" value="F:oxidoreductase activity, acting on NAD(P)H"/>
    <property type="evidence" value="ECO:0007669"/>
    <property type="project" value="TreeGrafter"/>
</dbReference>
<sequence>MTRSTQTKTMKQVTARQPGGPDVLSVVEGEIPVPGPREILVKVAGAGVNRPDVMQRMGGYPPPPGATDVLGLEISGRVVEAGSEVSRYSVGDAVMALVASGGYAEYAVVDERNALPVPATMSLVQAAAVPETFFTVWTNVFQRGGLEEGETFLVHGGTSGIGTTAIQLAKAFGANVIATAGSDEKCQQCLELGAAHAVNYKTQDFVAAVKEITGGRGVDLTIDMVGGDYLNRNMEVAADEGRIVQIAVMKGPESTINAWLLLAKKLWLTGSTLRARSIEQKQDIAEDLEARVMPLWEEGRCLPVIDSTFAIDDVVEAHRRMDADHIGKIVLTFE</sequence>
<feature type="compositionally biased region" description="Polar residues" evidence="3">
    <location>
        <begin position="1"/>
        <end position="15"/>
    </location>
</feature>
<dbReference type="Pfam" id="PF08240">
    <property type="entry name" value="ADH_N"/>
    <property type="match status" value="1"/>
</dbReference>
<dbReference type="OrthoDB" id="9780520at2"/>
<keyword evidence="6" id="KW-1185">Reference proteome</keyword>
<evidence type="ECO:0000256" key="3">
    <source>
        <dbReference type="SAM" id="MobiDB-lite"/>
    </source>
</evidence>
<dbReference type="InterPro" id="IPR014189">
    <property type="entry name" value="Quinone_OxRdtase_PIG3"/>
</dbReference>
<organism evidence="5 6">
    <name type="scientific">Billgrantia gudaonensis</name>
    <dbReference type="NCBI Taxonomy" id="376427"/>
    <lineage>
        <taxon>Bacteria</taxon>
        <taxon>Pseudomonadati</taxon>
        <taxon>Pseudomonadota</taxon>
        <taxon>Gammaproteobacteria</taxon>
        <taxon>Oceanospirillales</taxon>
        <taxon>Halomonadaceae</taxon>
        <taxon>Billgrantia</taxon>
    </lineage>
</organism>
<dbReference type="InterPro" id="IPR011032">
    <property type="entry name" value="GroES-like_sf"/>
</dbReference>
<keyword evidence="2" id="KW-0560">Oxidoreductase</keyword>
<dbReference type="InterPro" id="IPR020843">
    <property type="entry name" value="ER"/>
</dbReference>
<dbReference type="PANTHER" id="PTHR48106:SF8">
    <property type="entry name" value="OS02G0805600 PROTEIN"/>
    <property type="match status" value="1"/>
</dbReference>
<proteinExistence type="predicted"/>
<dbReference type="Gene3D" id="3.90.180.10">
    <property type="entry name" value="Medium-chain alcohol dehydrogenases, catalytic domain"/>
    <property type="match status" value="1"/>
</dbReference>
<reference evidence="5 6" key="1">
    <citation type="submission" date="2016-10" db="EMBL/GenBank/DDBJ databases">
        <authorList>
            <person name="de Groot N.N."/>
        </authorList>
    </citation>
    <scope>NUCLEOTIDE SEQUENCE [LARGE SCALE GENOMIC DNA]</scope>
    <source>
        <strain evidence="5 6">CGMCC 1.6133</strain>
    </source>
</reference>
<evidence type="ECO:0000256" key="1">
    <source>
        <dbReference type="ARBA" id="ARBA00022857"/>
    </source>
</evidence>
<dbReference type="Pfam" id="PF00107">
    <property type="entry name" value="ADH_zinc_N"/>
    <property type="match status" value="1"/>
</dbReference>
<dbReference type="InterPro" id="IPR013149">
    <property type="entry name" value="ADH-like_C"/>
</dbReference>
<evidence type="ECO:0000256" key="2">
    <source>
        <dbReference type="ARBA" id="ARBA00023002"/>
    </source>
</evidence>
<dbReference type="InterPro" id="IPR036291">
    <property type="entry name" value="NAD(P)-bd_dom_sf"/>
</dbReference>
<accession>A0A1G9EHF8</accession>
<dbReference type="SMART" id="SM00829">
    <property type="entry name" value="PKS_ER"/>
    <property type="match status" value="1"/>
</dbReference>
<dbReference type="EMBL" id="FNES01000029">
    <property type="protein sequence ID" value="SDK75607.1"/>
    <property type="molecule type" value="Genomic_DNA"/>
</dbReference>
<feature type="region of interest" description="Disordered" evidence="3">
    <location>
        <begin position="1"/>
        <end position="21"/>
    </location>
</feature>
<dbReference type="GO" id="GO:0070402">
    <property type="term" value="F:NADPH binding"/>
    <property type="evidence" value="ECO:0007669"/>
    <property type="project" value="TreeGrafter"/>
</dbReference>
<keyword evidence="1" id="KW-0521">NADP</keyword>
<dbReference type="STRING" id="376427.SAMN04487954_1295"/>
<dbReference type="Gene3D" id="3.40.50.720">
    <property type="entry name" value="NAD(P)-binding Rossmann-like Domain"/>
    <property type="match status" value="1"/>
</dbReference>
<dbReference type="RefSeq" id="WP_089689164.1">
    <property type="nucleotide sequence ID" value="NZ_FNES01000029.1"/>
</dbReference>
<protein>
    <submittedName>
        <fullName evidence="5">Putative NAD(P)H quinone oxidoreductase, PIG3 family</fullName>
    </submittedName>
</protein>
<name>A0A1G9EHF8_9GAMM</name>